<dbReference type="SUPFAM" id="SSF53041">
    <property type="entry name" value="Resolvase-like"/>
    <property type="match status" value="1"/>
</dbReference>
<dbReference type="InterPro" id="IPR038109">
    <property type="entry name" value="DNA_bind_recomb_sf"/>
</dbReference>
<name>A0A845ST47_9FIRM</name>
<reference evidence="4 5" key="1">
    <citation type="submission" date="2019-06" db="EMBL/GenBank/DDBJ databases">
        <title>Draft genome sequences of 15 bacterial species constituting the stable defined intestinal microbiota of the GM15 gnotobiotic mouse model.</title>
        <authorList>
            <person name="Elie C."/>
            <person name="Mathieu A."/>
            <person name="Saliou A."/>
            <person name="Darnaud M."/>
            <person name="Leulier F."/>
            <person name="Tamellini A."/>
        </authorList>
    </citation>
    <scope>NUCLEOTIDE SEQUENCE [LARGE SCALE GENOMIC DNA]</scope>
    <source>
        <strain evidence="4 5">JM4-15</strain>
    </source>
</reference>
<dbReference type="InterPro" id="IPR036162">
    <property type="entry name" value="Resolvase-like_N_sf"/>
</dbReference>
<dbReference type="Pfam" id="PF00239">
    <property type="entry name" value="Resolvase"/>
    <property type="match status" value="1"/>
</dbReference>
<dbReference type="PROSITE" id="PS51736">
    <property type="entry name" value="RECOMBINASES_3"/>
    <property type="match status" value="1"/>
</dbReference>
<dbReference type="SMART" id="SM00857">
    <property type="entry name" value="Resolvase"/>
    <property type="match status" value="1"/>
</dbReference>
<feature type="domain" description="Recombinase" evidence="3">
    <location>
        <begin position="175"/>
        <end position="300"/>
    </location>
</feature>
<comment type="caution">
    <text evidence="4">The sequence shown here is derived from an EMBL/GenBank/DDBJ whole genome shotgun (WGS) entry which is preliminary data.</text>
</comment>
<dbReference type="Pfam" id="PF07508">
    <property type="entry name" value="Recombinase"/>
    <property type="match status" value="1"/>
</dbReference>
<evidence type="ECO:0000313" key="5">
    <source>
        <dbReference type="Proteomes" id="UP000462501"/>
    </source>
</evidence>
<keyword evidence="1" id="KW-0175">Coiled coil</keyword>
<accession>A0A845ST47</accession>
<gene>
    <name evidence="4" type="ORF">FMM72_06750</name>
</gene>
<protein>
    <submittedName>
        <fullName evidence="4">Recombinase family protein</fullName>
    </submittedName>
</protein>
<dbReference type="Proteomes" id="UP000462501">
    <property type="component" value="Unassembled WGS sequence"/>
</dbReference>
<dbReference type="GO" id="GO:0000150">
    <property type="term" value="F:DNA strand exchange activity"/>
    <property type="evidence" value="ECO:0007669"/>
    <property type="project" value="InterPro"/>
</dbReference>
<dbReference type="Pfam" id="PF13408">
    <property type="entry name" value="Zn_ribbon_recom"/>
    <property type="match status" value="1"/>
</dbReference>
<evidence type="ECO:0000259" key="3">
    <source>
        <dbReference type="PROSITE" id="PS51737"/>
    </source>
</evidence>
<sequence length="521" mass="58981">MSKNITIIPPSEGRPDTLRVAAYCRVSTDLDEQASSYASQIRSYTELISQHEGWELVDIYADEAASGTKTDKREDFNRLLADCRKGKIDRVLVKSISRFSRNTKDCLAALRELMRLGVTVQFEKENIDTGTLTTELMVSVSGSLAQQESMSISQNIRMGYRRRMERGEFIASSPPYGYRNAGGGRLEIVPEEAEVIRWVFESYLNGQGIVAIAEEMNRRGVPKKHGATAWIPYAVACWLRNEKYTGNTLCQKTFTTGFPYISVKNRGEVDQFYIENSHPAIISQEIFDKVQALRKKKKAPASAPSKFPLTRKMICGKCGATFYRTVDRHGANNWVCSGHKDGNRNGKGACPNLSVRERDIYTAFIRMYNKLRLHEGIILRPALDQMEALESAVQRENPAMLEVNRAIAQATEQNYKISKLRASGLLDADACAAKLAALDAQLTQLRAKRRRLLRNDDISEMADALRQTVETLHQGPEQMDEFDEELFNEMVEKITVDTDHVLRFRLRGGFDVAEPLWRETR</sequence>
<dbReference type="Gene3D" id="3.40.50.1390">
    <property type="entry name" value="Resolvase, N-terminal catalytic domain"/>
    <property type="match status" value="1"/>
</dbReference>
<organism evidence="4 5">
    <name type="scientific">Anaerotruncus colihominis</name>
    <dbReference type="NCBI Taxonomy" id="169435"/>
    <lineage>
        <taxon>Bacteria</taxon>
        <taxon>Bacillati</taxon>
        <taxon>Bacillota</taxon>
        <taxon>Clostridia</taxon>
        <taxon>Eubacteriales</taxon>
        <taxon>Oscillospiraceae</taxon>
        <taxon>Anaerotruncus</taxon>
    </lineage>
</organism>
<dbReference type="RefSeq" id="WP_162220947.1">
    <property type="nucleotide sequence ID" value="NZ_JANJZM010000012.1"/>
</dbReference>
<feature type="coiled-coil region" evidence="1">
    <location>
        <begin position="428"/>
        <end position="455"/>
    </location>
</feature>
<evidence type="ECO:0000313" key="4">
    <source>
        <dbReference type="EMBL" id="NDO38955.1"/>
    </source>
</evidence>
<dbReference type="AlphaFoldDB" id="A0A845ST47"/>
<dbReference type="PANTHER" id="PTHR30461">
    <property type="entry name" value="DNA-INVERTASE FROM LAMBDOID PROPHAGE"/>
    <property type="match status" value="1"/>
</dbReference>
<dbReference type="PROSITE" id="PS51737">
    <property type="entry name" value="RECOMBINASE_DNA_BIND"/>
    <property type="match status" value="1"/>
</dbReference>
<proteinExistence type="predicted"/>
<dbReference type="GO" id="GO:0003677">
    <property type="term" value="F:DNA binding"/>
    <property type="evidence" value="ECO:0007669"/>
    <property type="project" value="InterPro"/>
</dbReference>
<dbReference type="Gene3D" id="3.90.1750.20">
    <property type="entry name" value="Putative Large Serine Recombinase, Chain B, Domain 2"/>
    <property type="match status" value="1"/>
</dbReference>
<dbReference type="PANTHER" id="PTHR30461:SF23">
    <property type="entry name" value="DNA RECOMBINASE-RELATED"/>
    <property type="match status" value="1"/>
</dbReference>
<evidence type="ECO:0000256" key="1">
    <source>
        <dbReference type="SAM" id="Coils"/>
    </source>
</evidence>
<dbReference type="InterPro" id="IPR025827">
    <property type="entry name" value="Zn_ribbon_recom_dom"/>
</dbReference>
<dbReference type="CDD" id="cd00338">
    <property type="entry name" value="Ser_Recombinase"/>
    <property type="match status" value="1"/>
</dbReference>
<feature type="domain" description="Resolvase/invertase-type recombinase catalytic" evidence="2">
    <location>
        <begin position="19"/>
        <end position="167"/>
    </location>
</feature>
<dbReference type="InterPro" id="IPR006119">
    <property type="entry name" value="Resolv_N"/>
</dbReference>
<dbReference type="EMBL" id="VIQT01000009">
    <property type="protein sequence ID" value="NDO38955.1"/>
    <property type="molecule type" value="Genomic_DNA"/>
</dbReference>
<dbReference type="InterPro" id="IPR050639">
    <property type="entry name" value="SSR_resolvase"/>
</dbReference>
<dbReference type="InterPro" id="IPR011109">
    <property type="entry name" value="DNA_bind_recombinase_dom"/>
</dbReference>
<evidence type="ECO:0000259" key="2">
    <source>
        <dbReference type="PROSITE" id="PS51736"/>
    </source>
</evidence>